<gene>
    <name evidence="2" type="ORF">ACFSL4_04085</name>
</gene>
<keyword evidence="2" id="KW-0503">Monooxygenase</keyword>
<dbReference type="Proteomes" id="UP001597261">
    <property type="component" value="Unassembled WGS sequence"/>
</dbReference>
<dbReference type="PROSITE" id="PS51725">
    <property type="entry name" value="ABM"/>
    <property type="match status" value="1"/>
</dbReference>
<reference evidence="3" key="1">
    <citation type="journal article" date="2019" name="Int. J. Syst. Evol. Microbiol.">
        <title>The Global Catalogue of Microorganisms (GCM) 10K type strain sequencing project: providing services to taxonomists for standard genome sequencing and annotation.</title>
        <authorList>
            <consortium name="The Broad Institute Genomics Platform"/>
            <consortium name="The Broad Institute Genome Sequencing Center for Infectious Disease"/>
            <person name="Wu L."/>
            <person name="Ma J."/>
        </authorList>
    </citation>
    <scope>NUCLEOTIDE SEQUENCE [LARGE SCALE GENOMIC DNA]</scope>
    <source>
        <strain evidence="3">CGMCC 1.12470</strain>
    </source>
</reference>
<proteinExistence type="predicted"/>
<dbReference type="InterPro" id="IPR050404">
    <property type="entry name" value="Heme-degrading_MO"/>
</dbReference>
<dbReference type="SUPFAM" id="SSF54909">
    <property type="entry name" value="Dimeric alpha+beta barrel"/>
    <property type="match status" value="1"/>
</dbReference>
<evidence type="ECO:0000259" key="1">
    <source>
        <dbReference type="PROSITE" id="PS51725"/>
    </source>
</evidence>
<dbReference type="Gene3D" id="3.30.70.100">
    <property type="match status" value="1"/>
</dbReference>
<organism evidence="2 3">
    <name type="scientific">Streptomyces caeni</name>
    <dbReference type="NCBI Taxonomy" id="2307231"/>
    <lineage>
        <taxon>Bacteria</taxon>
        <taxon>Bacillati</taxon>
        <taxon>Actinomycetota</taxon>
        <taxon>Actinomycetes</taxon>
        <taxon>Kitasatosporales</taxon>
        <taxon>Streptomycetaceae</taxon>
        <taxon>Streptomyces</taxon>
    </lineage>
</organism>
<dbReference type="GO" id="GO:0004497">
    <property type="term" value="F:monooxygenase activity"/>
    <property type="evidence" value="ECO:0007669"/>
    <property type="project" value="UniProtKB-KW"/>
</dbReference>
<evidence type="ECO:0000313" key="2">
    <source>
        <dbReference type="EMBL" id="MFD1657434.1"/>
    </source>
</evidence>
<sequence length="103" mass="10749">MVYTVMNRIDVPAERAAAFEERFTQSMNQTLHGVVGLVGARLLRPRTAGAPYVAVMEFTSEDAFTAWRESESFRAAHGGASGGAGQGAAGVVEAFDTVAAVGA</sequence>
<dbReference type="InterPro" id="IPR011008">
    <property type="entry name" value="Dimeric_a/b-barrel"/>
</dbReference>
<dbReference type="Pfam" id="PF03992">
    <property type="entry name" value="ABM"/>
    <property type="match status" value="1"/>
</dbReference>
<accession>A0ABW4IJD6</accession>
<protein>
    <submittedName>
        <fullName evidence="2">Antibiotic biosynthesis monooxygenase family protein</fullName>
        <ecNumber evidence="2">1.14.-.-</ecNumber>
    </submittedName>
</protein>
<evidence type="ECO:0000313" key="3">
    <source>
        <dbReference type="Proteomes" id="UP001597261"/>
    </source>
</evidence>
<dbReference type="EC" id="1.14.-.-" evidence="2"/>
<dbReference type="PANTHER" id="PTHR34474:SF2">
    <property type="entry name" value="SIGNAL TRANSDUCTION PROTEIN TRAP"/>
    <property type="match status" value="1"/>
</dbReference>
<name>A0ABW4IJD6_9ACTN</name>
<dbReference type="InterPro" id="IPR007138">
    <property type="entry name" value="ABM_dom"/>
</dbReference>
<dbReference type="EMBL" id="JBHUDX010000010">
    <property type="protein sequence ID" value="MFD1657434.1"/>
    <property type="molecule type" value="Genomic_DNA"/>
</dbReference>
<keyword evidence="2" id="KW-0560">Oxidoreductase</keyword>
<keyword evidence="3" id="KW-1185">Reference proteome</keyword>
<dbReference type="PANTHER" id="PTHR34474">
    <property type="entry name" value="SIGNAL TRANSDUCTION PROTEIN TRAP"/>
    <property type="match status" value="1"/>
</dbReference>
<dbReference type="RefSeq" id="WP_381078579.1">
    <property type="nucleotide sequence ID" value="NZ_JBHUDX010000010.1"/>
</dbReference>
<feature type="domain" description="ABM" evidence="1">
    <location>
        <begin position="3"/>
        <end position="92"/>
    </location>
</feature>
<comment type="caution">
    <text evidence="2">The sequence shown here is derived from an EMBL/GenBank/DDBJ whole genome shotgun (WGS) entry which is preliminary data.</text>
</comment>